<dbReference type="Gene3D" id="1.10.530.10">
    <property type="match status" value="1"/>
</dbReference>
<gene>
    <name evidence="4" type="ORF">DU772_17565</name>
</gene>
<evidence type="ECO:0000259" key="3">
    <source>
        <dbReference type="Pfam" id="PF01464"/>
    </source>
</evidence>
<feature type="region of interest" description="Disordered" evidence="2">
    <location>
        <begin position="55"/>
        <end position="76"/>
    </location>
</feature>
<dbReference type="InterPro" id="IPR023346">
    <property type="entry name" value="Lysozyme-like_dom_sf"/>
</dbReference>
<reference evidence="4" key="1">
    <citation type="submission" date="2018-07" db="EMBL/GenBank/DDBJ databases">
        <authorList>
            <person name="Ashton P.M."/>
            <person name="Dallman T."/>
            <person name="Nair S."/>
            <person name="De Pinna E."/>
            <person name="Peters T."/>
            <person name="Grant K."/>
        </authorList>
    </citation>
    <scope>NUCLEOTIDE SEQUENCE</scope>
    <source>
        <strain evidence="4">123855</strain>
    </source>
</reference>
<evidence type="ECO:0000256" key="2">
    <source>
        <dbReference type="SAM" id="MobiDB-lite"/>
    </source>
</evidence>
<dbReference type="AlphaFoldDB" id="A0A5V0DDA9"/>
<name>A0A5V0DDA9_SALEN</name>
<dbReference type="CDD" id="cd00254">
    <property type="entry name" value="LT-like"/>
    <property type="match status" value="1"/>
</dbReference>
<feature type="compositionally biased region" description="Basic and acidic residues" evidence="2">
    <location>
        <begin position="60"/>
        <end position="76"/>
    </location>
</feature>
<dbReference type="PANTHER" id="PTHR37423:SF2">
    <property type="entry name" value="MEMBRANE-BOUND LYTIC MUREIN TRANSGLYCOSYLASE C"/>
    <property type="match status" value="1"/>
</dbReference>
<dbReference type="PANTHER" id="PTHR37423">
    <property type="entry name" value="SOLUBLE LYTIC MUREIN TRANSGLYCOSYLASE-RELATED"/>
    <property type="match status" value="1"/>
</dbReference>
<proteinExistence type="inferred from homology"/>
<organism evidence="4">
    <name type="scientific">Salmonella enteritidis</name>
    <dbReference type="NCBI Taxonomy" id="149539"/>
    <lineage>
        <taxon>Bacteria</taxon>
        <taxon>Pseudomonadati</taxon>
        <taxon>Pseudomonadota</taxon>
        <taxon>Gammaproteobacteria</taxon>
        <taxon>Enterobacterales</taxon>
        <taxon>Enterobacteriaceae</taxon>
        <taxon>Salmonella</taxon>
    </lineage>
</organism>
<comment type="similarity">
    <text evidence="1">Belongs to the transglycosylase Slt family.</text>
</comment>
<feature type="domain" description="Transglycosylase SLT" evidence="3">
    <location>
        <begin position="549"/>
        <end position="654"/>
    </location>
</feature>
<protein>
    <submittedName>
        <fullName evidence="4">Lytic transglycosylase domain-containing protein</fullName>
    </submittedName>
</protein>
<evidence type="ECO:0000256" key="1">
    <source>
        <dbReference type="ARBA" id="ARBA00007734"/>
    </source>
</evidence>
<dbReference type="Pfam" id="PF01464">
    <property type="entry name" value="SLT"/>
    <property type="match status" value="1"/>
</dbReference>
<evidence type="ECO:0000313" key="4">
    <source>
        <dbReference type="EMBL" id="EBS5855464.1"/>
    </source>
</evidence>
<sequence length="729" mass="77821">MAAVLDELVLALDIESKDFTAGEQAVHAALDRLTAAMERVADVFELGQKQASNALAKTGSDADKAARETEAAGERTGKTLKKTGAEADKAASGMEQAGKRTGDAIVKTGKKAEKTAKGMEQAGKRASKFFSGIRTQILALAGVTLTLGGLKSLVTGFAGDLNQLSIASDAFGMKAKHLDGWRRAAQANAVNPEEITGAFSRINDAKAAFNSNKSFDPALQELFNVAARAGVGVDLAHESTEDIMRKLAVIFPRLTKSEQTAYGSALGFSYAGQQFLGSGHALKYVDDFTSRSQVTPERIELARKLREALAELDQVWSNIGMTIGTALMPYALEFSHWLEKLGDWMQQHPEEVNKFITGFLDKVESIASKANEAADAVGGWKNVIITLIGLKVVSWALGFVNALQKLLALNAGGLGTGGVVGKLGVAGAVAVASEPYIDDALNSVFGKYDYYQRIRTADWDHFFPALFGQGDAGWVNGKWVDKRGSERPEIAPPTSGMTPWQQATQDTLNSAAFSAMGEPEQHAQSVKRPRPTKAGEALLGWLQPKLAQLEEKYNLPPGLLRSVAITESGGNQFAVSRAGAMGLFQFMPQTAKEFGLRGNDAFDPEKSADAAARKLGGLMRFFHGDLAKALAAYNWGEGNVQRKGLSAAPEETRNYVPRVLANLPQPGAAMSVQSRHPAPVSQSTVTETTHIGTLNVTTTSDNVKGITDDARQRIRNSALVSVYSSGVTG</sequence>
<dbReference type="EMBL" id="AAGVYR010000018">
    <property type="protein sequence ID" value="EBS5855464.1"/>
    <property type="molecule type" value="Genomic_DNA"/>
</dbReference>
<dbReference type="SUPFAM" id="SSF53955">
    <property type="entry name" value="Lysozyme-like"/>
    <property type="match status" value="1"/>
</dbReference>
<comment type="caution">
    <text evidence="4">The sequence shown here is derived from an EMBL/GenBank/DDBJ whole genome shotgun (WGS) entry which is preliminary data.</text>
</comment>
<accession>A0A5V0DDA9</accession>
<dbReference type="InterPro" id="IPR008258">
    <property type="entry name" value="Transglycosylase_SLT_dom_1"/>
</dbReference>